<dbReference type="RefSeq" id="XP_075083315.1">
    <property type="nucleotide sequence ID" value="XM_075227214.1"/>
</dbReference>
<dbReference type="Proteomes" id="UP000790787">
    <property type="component" value="Chromosome 12"/>
</dbReference>
<reference evidence="1" key="1">
    <citation type="journal article" date="2014" name="Nat. Commun.">
        <title>The tobacco genome sequence and its comparison with those of tomato and potato.</title>
        <authorList>
            <person name="Sierro N."/>
            <person name="Battey J.N."/>
            <person name="Ouadi S."/>
            <person name="Bakaher N."/>
            <person name="Bovet L."/>
            <person name="Willig A."/>
            <person name="Goepfert S."/>
            <person name="Peitsch M.C."/>
            <person name="Ivanov N.V."/>
        </authorList>
    </citation>
    <scope>NUCLEOTIDE SEQUENCE [LARGE SCALE GENOMIC DNA]</scope>
</reference>
<evidence type="ECO:0000313" key="1">
    <source>
        <dbReference type="Proteomes" id="UP000790787"/>
    </source>
</evidence>
<reference evidence="2" key="2">
    <citation type="submission" date="2025-08" db="UniProtKB">
        <authorList>
            <consortium name="RefSeq"/>
        </authorList>
    </citation>
    <scope>IDENTIFICATION</scope>
    <source>
        <tissue evidence="2">Leaf</tissue>
    </source>
</reference>
<proteinExistence type="predicted"/>
<organism evidence="1 2">
    <name type="scientific">Nicotiana tabacum</name>
    <name type="common">Common tobacco</name>
    <dbReference type="NCBI Taxonomy" id="4097"/>
    <lineage>
        <taxon>Eukaryota</taxon>
        <taxon>Viridiplantae</taxon>
        <taxon>Streptophyta</taxon>
        <taxon>Embryophyta</taxon>
        <taxon>Tracheophyta</taxon>
        <taxon>Spermatophyta</taxon>
        <taxon>Magnoliopsida</taxon>
        <taxon>eudicotyledons</taxon>
        <taxon>Gunneridae</taxon>
        <taxon>Pentapetalae</taxon>
        <taxon>asterids</taxon>
        <taxon>lamiids</taxon>
        <taxon>Solanales</taxon>
        <taxon>Solanaceae</taxon>
        <taxon>Nicotianoideae</taxon>
        <taxon>Nicotianeae</taxon>
        <taxon>Nicotiana</taxon>
    </lineage>
</organism>
<sequence length="105" mass="11865">MSAHVDHVKAVFKLMQQYQLYAKMAKCAFGVPKVEYLGHLINVAGVLTDPKKILKKERFSWTQKCTEAFNKVKQALVSAHVLAMLDYSKLFIVETDASGKEIGQY</sequence>
<gene>
    <name evidence="2" type="primary">LOC142167061</name>
</gene>
<keyword evidence="1" id="KW-1185">Reference proteome</keyword>
<evidence type="ECO:0000313" key="2">
    <source>
        <dbReference type="RefSeq" id="XP_075083315.1"/>
    </source>
</evidence>
<accession>A0AC58SEC0</accession>
<name>A0AC58SEC0_TOBAC</name>
<protein>
    <submittedName>
        <fullName evidence="2">Mitochondrial protein AtMg00860</fullName>
    </submittedName>
</protein>